<keyword evidence="4" id="KW-0902">Two-component regulatory system</keyword>
<dbReference type="PRINTS" id="PR00032">
    <property type="entry name" value="HTHARAC"/>
</dbReference>
<dbReference type="InterPro" id="IPR051552">
    <property type="entry name" value="HptR"/>
</dbReference>
<comment type="caution">
    <text evidence="11">The sequence shown here is derived from an EMBL/GenBank/DDBJ whole genome shotgun (WGS) entry which is preliminary data.</text>
</comment>
<protein>
    <submittedName>
        <fullName evidence="11">Response regulator</fullName>
    </submittedName>
</protein>
<evidence type="ECO:0000313" key="12">
    <source>
        <dbReference type="Proteomes" id="UP000293142"/>
    </source>
</evidence>
<dbReference type="SUPFAM" id="SSF52172">
    <property type="entry name" value="CheY-like"/>
    <property type="match status" value="1"/>
</dbReference>
<sequence length="350" mass="40223">MYNVLIVDDEIMIKRSLTKLINESPYGFRVNGEAEDGREALRLWEQMKPDLIITDISMPVMDGLELIAEISKREEDKEIVILSGYDDFQYARQAMQYGVMDYVLKPVKQEQLDELLGKTAARLEYKKRTRQERGQRLWECRSVAALLAEHLWMVREPEALEVAADYQQQLLHRGLSVAKCSEQLEDVLAMAEAELIARSGGKLQELPKQRQPVSSADELLLRVRYTIAAFAGQVRLIRSWGQHQAIMKAVQYIGAHYTNERLSLSQAANEAGMSDSYFSRCFKEELGIGFTEYVIKLRMEKAKVLLEEPESKTYEVAHVVGYSDYPHFSKSFKKYFGVAPNDYKRRTTGK</sequence>
<dbReference type="RefSeq" id="WP_131017619.1">
    <property type="nucleotide sequence ID" value="NZ_SIRE01000029.1"/>
</dbReference>
<dbReference type="InterPro" id="IPR001789">
    <property type="entry name" value="Sig_transdc_resp-reg_receiver"/>
</dbReference>
<dbReference type="Pfam" id="PF00072">
    <property type="entry name" value="Response_reg"/>
    <property type="match status" value="1"/>
</dbReference>
<dbReference type="PROSITE" id="PS50110">
    <property type="entry name" value="RESPONSE_REGULATORY"/>
    <property type="match status" value="1"/>
</dbReference>
<feature type="domain" description="HTH araC/xylS-type" evidence="9">
    <location>
        <begin position="247"/>
        <end position="346"/>
    </location>
</feature>
<organism evidence="11 12">
    <name type="scientific">Paenibacillus thalictri</name>
    <dbReference type="NCBI Taxonomy" id="2527873"/>
    <lineage>
        <taxon>Bacteria</taxon>
        <taxon>Bacillati</taxon>
        <taxon>Bacillota</taxon>
        <taxon>Bacilli</taxon>
        <taxon>Bacillales</taxon>
        <taxon>Paenibacillaceae</taxon>
        <taxon>Paenibacillus</taxon>
    </lineage>
</organism>
<keyword evidence="6" id="KW-0238">DNA-binding</keyword>
<proteinExistence type="predicted"/>
<evidence type="ECO:0000256" key="1">
    <source>
        <dbReference type="ARBA" id="ARBA00004496"/>
    </source>
</evidence>
<reference evidence="11 12" key="1">
    <citation type="submission" date="2019-02" db="EMBL/GenBank/DDBJ databases">
        <title>Paenibacillus sp. nov., isolated from surface-sterilized tissue of Thalictrum simplex L.</title>
        <authorList>
            <person name="Tuo L."/>
        </authorList>
    </citation>
    <scope>NUCLEOTIDE SEQUENCE [LARGE SCALE GENOMIC DNA]</scope>
    <source>
        <strain evidence="11 12">N2SHLJ1</strain>
    </source>
</reference>
<dbReference type="PANTHER" id="PTHR42713:SF3">
    <property type="entry name" value="TRANSCRIPTIONAL REGULATORY PROTEIN HPTR"/>
    <property type="match status" value="1"/>
</dbReference>
<evidence type="ECO:0000256" key="5">
    <source>
        <dbReference type="ARBA" id="ARBA00023015"/>
    </source>
</evidence>
<evidence type="ECO:0000259" key="9">
    <source>
        <dbReference type="PROSITE" id="PS01124"/>
    </source>
</evidence>
<evidence type="ECO:0000256" key="7">
    <source>
        <dbReference type="ARBA" id="ARBA00023163"/>
    </source>
</evidence>
<keyword evidence="5" id="KW-0805">Transcription regulation</keyword>
<dbReference type="GO" id="GO:0005737">
    <property type="term" value="C:cytoplasm"/>
    <property type="evidence" value="ECO:0007669"/>
    <property type="project" value="UniProtKB-SubCell"/>
</dbReference>
<keyword evidence="7" id="KW-0804">Transcription</keyword>
<dbReference type="InterPro" id="IPR009057">
    <property type="entry name" value="Homeodomain-like_sf"/>
</dbReference>
<dbReference type="InterPro" id="IPR020449">
    <property type="entry name" value="Tscrpt_reg_AraC-type_HTH"/>
</dbReference>
<evidence type="ECO:0000256" key="3">
    <source>
        <dbReference type="ARBA" id="ARBA00022553"/>
    </source>
</evidence>
<dbReference type="InterPro" id="IPR011006">
    <property type="entry name" value="CheY-like_superfamily"/>
</dbReference>
<evidence type="ECO:0000256" key="6">
    <source>
        <dbReference type="ARBA" id="ARBA00023125"/>
    </source>
</evidence>
<dbReference type="SMART" id="SM00342">
    <property type="entry name" value="HTH_ARAC"/>
    <property type="match status" value="1"/>
</dbReference>
<dbReference type="OrthoDB" id="9788446at2"/>
<feature type="domain" description="Response regulatory" evidence="10">
    <location>
        <begin position="3"/>
        <end position="120"/>
    </location>
</feature>
<gene>
    <name evidence="11" type="ORF">EYB31_32200</name>
</gene>
<dbReference type="InterPro" id="IPR018060">
    <property type="entry name" value="HTH_AraC"/>
</dbReference>
<dbReference type="CDD" id="cd17536">
    <property type="entry name" value="REC_YesN-like"/>
    <property type="match status" value="1"/>
</dbReference>
<accession>A0A4V2J3B4</accession>
<dbReference type="Gene3D" id="3.40.50.2300">
    <property type="match status" value="1"/>
</dbReference>
<dbReference type="EMBL" id="SIRE01000029">
    <property type="protein sequence ID" value="TBL70902.1"/>
    <property type="molecule type" value="Genomic_DNA"/>
</dbReference>
<evidence type="ECO:0000256" key="2">
    <source>
        <dbReference type="ARBA" id="ARBA00022490"/>
    </source>
</evidence>
<dbReference type="SUPFAM" id="SSF46689">
    <property type="entry name" value="Homeodomain-like"/>
    <property type="match status" value="2"/>
</dbReference>
<dbReference type="Proteomes" id="UP000293142">
    <property type="component" value="Unassembled WGS sequence"/>
</dbReference>
<evidence type="ECO:0000256" key="4">
    <source>
        <dbReference type="ARBA" id="ARBA00023012"/>
    </source>
</evidence>
<dbReference type="SMART" id="SM00448">
    <property type="entry name" value="REC"/>
    <property type="match status" value="1"/>
</dbReference>
<dbReference type="GO" id="GO:0003700">
    <property type="term" value="F:DNA-binding transcription factor activity"/>
    <property type="evidence" value="ECO:0007669"/>
    <property type="project" value="InterPro"/>
</dbReference>
<dbReference type="AlphaFoldDB" id="A0A4V2J3B4"/>
<evidence type="ECO:0000256" key="8">
    <source>
        <dbReference type="PROSITE-ProRule" id="PRU00169"/>
    </source>
</evidence>
<dbReference type="PANTHER" id="PTHR42713">
    <property type="entry name" value="HISTIDINE KINASE-RELATED"/>
    <property type="match status" value="1"/>
</dbReference>
<comment type="subcellular location">
    <subcellularLocation>
        <location evidence="1">Cytoplasm</location>
    </subcellularLocation>
</comment>
<keyword evidence="12" id="KW-1185">Reference proteome</keyword>
<keyword evidence="3 8" id="KW-0597">Phosphoprotein</keyword>
<dbReference type="Pfam" id="PF12833">
    <property type="entry name" value="HTH_18"/>
    <property type="match status" value="1"/>
</dbReference>
<dbReference type="Gene3D" id="1.10.10.60">
    <property type="entry name" value="Homeodomain-like"/>
    <property type="match status" value="2"/>
</dbReference>
<feature type="modified residue" description="4-aspartylphosphate" evidence="8">
    <location>
        <position position="55"/>
    </location>
</feature>
<dbReference type="GO" id="GO:0000160">
    <property type="term" value="P:phosphorelay signal transduction system"/>
    <property type="evidence" value="ECO:0007669"/>
    <property type="project" value="UniProtKB-KW"/>
</dbReference>
<dbReference type="GO" id="GO:0043565">
    <property type="term" value="F:sequence-specific DNA binding"/>
    <property type="evidence" value="ECO:0007669"/>
    <property type="project" value="InterPro"/>
</dbReference>
<evidence type="ECO:0000259" key="10">
    <source>
        <dbReference type="PROSITE" id="PS50110"/>
    </source>
</evidence>
<evidence type="ECO:0000313" key="11">
    <source>
        <dbReference type="EMBL" id="TBL70902.1"/>
    </source>
</evidence>
<keyword evidence="2" id="KW-0963">Cytoplasm</keyword>
<dbReference type="PROSITE" id="PS01124">
    <property type="entry name" value="HTH_ARAC_FAMILY_2"/>
    <property type="match status" value="1"/>
</dbReference>
<name>A0A4V2J3B4_9BACL</name>